<keyword evidence="2" id="KW-1185">Reference proteome</keyword>
<reference evidence="1 2" key="1">
    <citation type="journal article" date="2020" name="Genome Biol. Evol.">
        <title>A new high-quality draft genome assembly of the Chinese cordyceps Ophiocordyceps sinensis.</title>
        <authorList>
            <person name="Shu R."/>
            <person name="Zhang J."/>
            <person name="Meng Q."/>
            <person name="Zhang H."/>
            <person name="Zhou G."/>
            <person name="Li M."/>
            <person name="Wu P."/>
            <person name="Zhao Y."/>
            <person name="Chen C."/>
            <person name="Qin Q."/>
        </authorList>
    </citation>
    <scope>NUCLEOTIDE SEQUENCE [LARGE SCALE GENOMIC DNA]</scope>
    <source>
        <strain evidence="1 2">IOZ07</strain>
    </source>
</reference>
<dbReference type="AlphaFoldDB" id="A0A8H4LWJ7"/>
<protein>
    <recommendedName>
        <fullName evidence="3">Acyl-CoA N-acyltransferase</fullName>
    </recommendedName>
</protein>
<dbReference type="SUPFAM" id="SSF55729">
    <property type="entry name" value="Acyl-CoA N-acyltransferases (Nat)"/>
    <property type="match status" value="1"/>
</dbReference>
<comment type="caution">
    <text evidence="1">The sequence shown here is derived from an EMBL/GenBank/DDBJ whole genome shotgun (WGS) entry which is preliminary data.</text>
</comment>
<dbReference type="Proteomes" id="UP000557566">
    <property type="component" value="Unassembled WGS sequence"/>
</dbReference>
<evidence type="ECO:0008006" key="3">
    <source>
        <dbReference type="Google" id="ProtNLM"/>
    </source>
</evidence>
<dbReference type="EMBL" id="JAAVMX010000007">
    <property type="protein sequence ID" value="KAF4506241.1"/>
    <property type="molecule type" value="Genomic_DNA"/>
</dbReference>
<organism evidence="1 2">
    <name type="scientific">Ophiocordyceps sinensis</name>
    <dbReference type="NCBI Taxonomy" id="72228"/>
    <lineage>
        <taxon>Eukaryota</taxon>
        <taxon>Fungi</taxon>
        <taxon>Dikarya</taxon>
        <taxon>Ascomycota</taxon>
        <taxon>Pezizomycotina</taxon>
        <taxon>Sordariomycetes</taxon>
        <taxon>Hypocreomycetidae</taxon>
        <taxon>Hypocreales</taxon>
        <taxon>Ophiocordycipitaceae</taxon>
        <taxon>Ophiocordyceps</taxon>
    </lineage>
</organism>
<evidence type="ECO:0000313" key="2">
    <source>
        <dbReference type="Proteomes" id="UP000557566"/>
    </source>
</evidence>
<gene>
    <name evidence="1" type="ORF">G6O67_006344</name>
</gene>
<dbReference type="Gene3D" id="3.40.630.30">
    <property type="match status" value="1"/>
</dbReference>
<dbReference type="CDD" id="cd04301">
    <property type="entry name" value="NAT_SF"/>
    <property type="match status" value="1"/>
</dbReference>
<evidence type="ECO:0000313" key="1">
    <source>
        <dbReference type="EMBL" id="KAF4506241.1"/>
    </source>
</evidence>
<name>A0A8H4LWJ7_9HYPO</name>
<accession>A0A8H4LWJ7</accession>
<proteinExistence type="predicted"/>
<dbReference type="OrthoDB" id="2821191at2759"/>
<sequence>MLSVGAMTVRDTAGNFLYVHVIVTDHRVGSVRRGAGRALLDKTKEYARDRGMSAVYVDWWWHGQAGSIL</sequence>
<dbReference type="InterPro" id="IPR016181">
    <property type="entry name" value="Acyl_CoA_acyltransferase"/>
</dbReference>